<dbReference type="PANTHER" id="PTHR40980">
    <property type="entry name" value="PLUG DOMAIN-CONTAINING PROTEIN"/>
    <property type="match status" value="1"/>
</dbReference>
<dbReference type="Pfam" id="PF07715">
    <property type="entry name" value="Plug"/>
    <property type="match status" value="1"/>
</dbReference>
<keyword evidence="7" id="KW-1185">Reference proteome</keyword>
<dbReference type="SUPFAM" id="SSF49464">
    <property type="entry name" value="Carboxypeptidase regulatory domain-like"/>
    <property type="match status" value="1"/>
</dbReference>
<sequence>MANVAIAQQPKGKITGKITDATNNQPLSFASVSIFKNQNAKDSLIGGASTTETGIFTINNLPAGRLTLKTSFIGYQAMSQTIELTENTIDLGIIKLSPDATLLKEVQVKAEKDAIAMGMDKRVFNVGKNLTSVGGTAEALLRNVPTISMDESGNPTLRNLATTIYINGKPTQLTLAQIPANQIESVEVISNPSARYDASTSGGIVNLVLKKNRKTGYNGTASLGVGNNSRLDGSLNLDYHEGKWNVTALYNMNSTKNPLNGYVNRTNFTNGTPSNYFNQNTAISLDNIFNNGRLVVDYSPNKYNVFSVAGNIVGGKFNTATNQNYEYRNAENLITSYGGRTTQPQNAYTNIGAEFDWKRTFAKKGRELSLLTSYTRNNVSNLADWLTTAQNANGSNQVGFPEKDKITGRQIGSQYLAQLDYIHPINDSTKIEMGIRSYTFDRDQQYFFNQLNNDTQAYNLLVNYSQNANVLETINAAYFLYGKKLPKNISLEAGLRVEQSFLHGLSKFDNASFGYTYPSKNGKNWFQAFFPSFSVSKKINEDSELGLSLSRKVGRPNFRHLFVGIQANDRQNITIGNPNVQPEFVNTAELNYNRTIKNLSWYASLYYIYEDHTIKPFIQPLATDPTILVTTFVNVKADIQTGMENTFKYTAGALSVMANINVFSLALQTNTSTNQAFTVRSKASVSYRFPANISAQVSVNRDGRSPSLQGYRLPVKAADFAIRKSFMQNRASVAFNINDIFNSRKFVTTYETNNTYQATMSRRDIRFYKLTLQLPLGKPDANFRKKERSLNKPDVDFSN</sequence>
<evidence type="ECO:0000259" key="4">
    <source>
        <dbReference type="Pfam" id="PF07715"/>
    </source>
</evidence>
<evidence type="ECO:0000259" key="5">
    <source>
        <dbReference type="Pfam" id="PF14905"/>
    </source>
</evidence>
<feature type="domain" description="TonB-dependent receptor plug" evidence="4">
    <location>
        <begin position="137"/>
        <end position="204"/>
    </location>
</feature>
<keyword evidence="3" id="KW-0998">Cell outer membrane</keyword>
<dbReference type="Gene3D" id="2.170.130.10">
    <property type="entry name" value="TonB-dependent receptor, plug domain"/>
    <property type="match status" value="1"/>
</dbReference>
<dbReference type="AlphaFoldDB" id="A0A917DKR6"/>
<name>A0A917DKR6_9BACT</name>
<dbReference type="Gene3D" id="2.60.40.1120">
    <property type="entry name" value="Carboxypeptidase-like, regulatory domain"/>
    <property type="match status" value="1"/>
</dbReference>
<dbReference type="Gene3D" id="2.40.170.20">
    <property type="entry name" value="TonB-dependent receptor, beta-barrel domain"/>
    <property type="match status" value="1"/>
</dbReference>
<feature type="domain" description="Outer membrane protein beta-barrel" evidence="5">
    <location>
        <begin position="359"/>
        <end position="772"/>
    </location>
</feature>
<evidence type="ECO:0000313" key="7">
    <source>
        <dbReference type="Proteomes" id="UP000609064"/>
    </source>
</evidence>
<dbReference type="PANTHER" id="PTHR40980:SF4">
    <property type="entry name" value="TONB-DEPENDENT RECEPTOR-LIKE BETA-BARREL DOMAIN-CONTAINING PROTEIN"/>
    <property type="match status" value="1"/>
</dbReference>
<dbReference type="InterPro" id="IPR036942">
    <property type="entry name" value="Beta-barrel_TonB_sf"/>
</dbReference>
<dbReference type="GO" id="GO:0009279">
    <property type="term" value="C:cell outer membrane"/>
    <property type="evidence" value="ECO:0007669"/>
    <property type="project" value="UniProtKB-SubCell"/>
</dbReference>
<accession>A0A917DKR6</accession>
<evidence type="ECO:0000313" key="6">
    <source>
        <dbReference type="EMBL" id="GGD48288.1"/>
    </source>
</evidence>
<dbReference type="InterPro" id="IPR037066">
    <property type="entry name" value="Plug_dom_sf"/>
</dbReference>
<proteinExistence type="predicted"/>
<reference evidence="6" key="1">
    <citation type="journal article" date="2014" name="Int. J. Syst. Evol. Microbiol.">
        <title>Complete genome sequence of Corynebacterium casei LMG S-19264T (=DSM 44701T), isolated from a smear-ripened cheese.</title>
        <authorList>
            <consortium name="US DOE Joint Genome Institute (JGI-PGF)"/>
            <person name="Walter F."/>
            <person name="Albersmeier A."/>
            <person name="Kalinowski J."/>
            <person name="Ruckert C."/>
        </authorList>
    </citation>
    <scope>NUCLEOTIDE SEQUENCE</scope>
    <source>
        <strain evidence="6">CGMCC 1.15958</strain>
    </source>
</reference>
<dbReference type="Pfam" id="PF14905">
    <property type="entry name" value="OMP_b-brl_3"/>
    <property type="match status" value="1"/>
</dbReference>
<organism evidence="6 7">
    <name type="scientific">Emticicia aquatilis</name>
    <dbReference type="NCBI Taxonomy" id="1537369"/>
    <lineage>
        <taxon>Bacteria</taxon>
        <taxon>Pseudomonadati</taxon>
        <taxon>Bacteroidota</taxon>
        <taxon>Cytophagia</taxon>
        <taxon>Cytophagales</taxon>
        <taxon>Leadbetterellaceae</taxon>
        <taxon>Emticicia</taxon>
    </lineage>
</organism>
<dbReference type="InterPro" id="IPR012910">
    <property type="entry name" value="Plug_dom"/>
</dbReference>
<keyword evidence="2" id="KW-0472">Membrane</keyword>
<dbReference type="Proteomes" id="UP000609064">
    <property type="component" value="Unassembled WGS sequence"/>
</dbReference>
<dbReference type="InterPro" id="IPR041700">
    <property type="entry name" value="OMP_b-brl_3"/>
</dbReference>
<evidence type="ECO:0000256" key="3">
    <source>
        <dbReference type="ARBA" id="ARBA00023237"/>
    </source>
</evidence>
<dbReference type="EMBL" id="BMKK01000002">
    <property type="protein sequence ID" value="GGD48288.1"/>
    <property type="molecule type" value="Genomic_DNA"/>
</dbReference>
<evidence type="ECO:0000256" key="1">
    <source>
        <dbReference type="ARBA" id="ARBA00004442"/>
    </source>
</evidence>
<keyword evidence="6" id="KW-0675">Receptor</keyword>
<gene>
    <name evidence="6" type="ORF">GCM10011514_10390</name>
</gene>
<comment type="caution">
    <text evidence="6">The sequence shown here is derived from an EMBL/GenBank/DDBJ whole genome shotgun (WGS) entry which is preliminary data.</text>
</comment>
<dbReference type="SUPFAM" id="SSF56935">
    <property type="entry name" value="Porins"/>
    <property type="match status" value="1"/>
</dbReference>
<dbReference type="InterPro" id="IPR008969">
    <property type="entry name" value="CarboxyPept-like_regulatory"/>
</dbReference>
<evidence type="ECO:0000256" key="2">
    <source>
        <dbReference type="ARBA" id="ARBA00023136"/>
    </source>
</evidence>
<comment type="subcellular location">
    <subcellularLocation>
        <location evidence="1">Cell outer membrane</location>
    </subcellularLocation>
</comment>
<protein>
    <submittedName>
        <fullName evidence="6">TonB-dependent receptor</fullName>
    </submittedName>
</protein>
<dbReference type="Pfam" id="PF13715">
    <property type="entry name" value="CarbopepD_reg_2"/>
    <property type="match status" value="1"/>
</dbReference>
<reference evidence="6" key="2">
    <citation type="submission" date="2020-09" db="EMBL/GenBank/DDBJ databases">
        <authorList>
            <person name="Sun Q."/>
            <person name="Zhou Y."/>
        </authorList>
    </citation>
    <scope>NUCLEOTIDE SEQUENCE</scope>
    <source>
        <strain evidence="6">CGMCC 1.15958</strain>
    </source>
</reference>